<gene>
    <name evidence="8" type="ORF">BKA00_003645</name>
</gene>
<dbReference type="PANTHER" id="PTHR43289:SF34">
    <property type="entry name" value="SERINE_THREONINE-PROTEIN KINASE YBDM-RELATED"/>
    <property type="match status" value="1"/>
</dbReference>
<evidence type="ECO:0000313" key="8">
    <source>
        <dbReference type="EMBL" id="MBB6396731.1"/>
    </source>
</evidence>
<keyword evidence="6" id="KW-0812">Transmembrane</keyword>
<dbReference type="PANTHER" id="PTHR43289">
    <property type="entry name" value="MITOGEN-ACTIVATED PROTEIN KINASE KINASE KINASE 20-RELATED"/>
    <property type="match status" value="1"/>
</dbReference>
<dbReference type="InterPro" id="IPR011009">
    <property type="entry name" value="Kinase-like_dom_sf"/>
</dbReference>
<dbReference type="Proteomes" id="UP000546324">
    <property type="component" value="Unassembled WGS sequence"/>
</dbReference>
<dbReference type="SUPFAM" id="SSF50998">
    <property type="entry name" value="Quinoprotein alcohol dehydrogenase-like"/>
    <property type="match status" value="1"/>
</dbReference>
<evidence type="ECO:0000256" key="4">
    <source>
        <dbReference type="ARBA" id="ARBA00022840"/>
    </source>
</evidence>
<dbReference type="GO" id="GO:0005524">
    <property type="term" value="F:ATP binding"/>
    <property type="evidence" value="ECO:0007669"/>
    <property type="project" value="UniProtKB-UniRule"/>
</dbReference>
<dbReference type="SUPFAM" id="SSF56112">
    <property type="entry name" value="Protein kinase-like (PK-like)"/>
    <property type="match status" value="1"/>
</dbReference>
<reference evidence="8 9" key="1">
    <citation type="submission" date="2020-08" db="EMBL/GenBank/DDBJ databases">
        <title>Sequencing the genomes of 1000 actinobacteria strains.</title>
        <authorList>
            <person name="Klenk H.-P."/>
        </authorList>
    </citation>
    <scope>NUCLEOTIDE SEQUENCE [LARGE SCALE GENOMIC DNA]</scope>
    <source>
        <strain evidence="8 9">DSM 43675</strain>
    </source>
</reference>
<proteinExistence type="predicted"/>
<comment type="caution">
    <text evidence="8">The sequence shown here is derived from an EMBL/GenBank/DDBJ whole genome shotgun (WGS) entry which is preliminary data.</text>
</comment>
<dbReference type="InterPro" id="IPR017441">
    <property type="entry name" value="Protein_kinase_ATP_BS"/>
</dbReference>
<dbReference type="AlphaFoldDB" id="A0A7X0G1L6"/>
<dbReference type="SMART" id="SM00564">
    <property type="entry name" value="PQQ"/>
    <property type="match status" value="5"/>
</dbReference>
<keyword evidence="1" id="KW-0808">Transferase</keyword>
<keyword evidence="6" id="KW-1133">Transmembrane helix</keyword>
<keyword evidence="4 5" id="KW-0067">ATP-binding</keyword>
<feature type="domain" description="Protein kinase" evidence="7">
    <location>
        <begin position="16"/>
        <end position="277"/>
    </location>
</feature>
<dbReference type="Gene3D" id="1.10.510.10">
    <property type="entry name" value="Transferase(Phosphotransferase) domain 1"/>
    <property type="match status" value="1"/>
</dbReference>
<evidence type="ECO:0000256" key="1">
    <source>
        <dbReference type="ARBA" id="ARBA00022679"/>
    </source>
</evidence>
<dbReference type="SMART" id="SM00220">
    <property type="entry name" value="S_TKc"/>
    <property type="match status" value="1"/>
</dbReference>
<organism evidence="8 9">
    <name type="scientific">Actinomadura coerulea</name>
    <dbReference type="NCBI Taxonomy" id="46159"/>
    <lineage>
        <taxon>Bacteria</taxon>
        <taxon>Bacillati</taxon>
        <taxon>Actinomycetota</taxon>
        <taxon>Actinomycetes</taxon>
        <taxon>Streptosporangiales</taxon>
        <taxon>Thermomonosporaceae</taxon>
        <taxon>Actinomadura</taxon>
    </lineage>
</organism>
<dbReference type="GO" id="GO:0004674">
    <property type="term" value="F:protein serine/threonine kinase activity"/>
    <property type="evidence" value="ECO:0007669"/>
    <property type="project" value="TreeGrafter"/>
</dbReference>
<dbReference type="InterPro" id="IPR011047">
    <property type="entry name" value="Quinoprotein_ADH-like_sf"/>
</dbReference>
<dbReference type="InterPro" id="IPR018391">
    <property type="entry name" value="PQQ_b-propeller_rpt"/>
</dbReference>
<protein>
    <submittedName>
        <fullName evidence="8">Outer membrane protein assembly factor BamB</fullName>
    </submittedName>
</protein>
<evidence type="ECO:0000256" key="3">
    <source>
        <dbReference type="ARBA" id="ARBA00022777"/>
    </source>
</evidence>
<dbReference type="PROSITE" id="PS00108">
    <property type="entry name" value="PROTEIN_KINASE_ST"/>
    <property type="match status" value="1"/>
</dbReference>
<accession>A0A7X0G1L6</accession>
<dbReference type="RefSeq" id="WP_185026597.1">
    <property type="nucleotide sequence ID" value="NZ_JACHMQ010000001.1"/>
</dbReference>
<keyword evidence="3" id="KW-0418">Kinase</keyword>
<name>A0A7X0G1L6_9ACTN</name>
<evidence type="ECO:0000313" key="9">
    <source>
        <dbReference type="Proteomes" id="UP000546324"/>
    </source>
</evidence>
<dbReference type="EMBL" id="JACHMQ010000001">
    <property type="protein sequence ID" value="MBB6396731.1"/>
    <property type="molecule type" value="Genomic_DNA"/>
</dbReference>
<feature type="transmembrane region" description="Helical" evidence="6">
    <location>
        <begin position="312"/>
        <end position="336"/>
    </location>
</feature>
<dbReference type="Pfam" id="PF00069">
    <property type="entry name" value="Pkinase"/>
    <property type="match status" value="1"/>
</dbReference>
<evidence type="ECO:0000259" key="7">
    <source>
        <dbReference type="PROSITE" id="PS50011"/>
    </source>
</evidence>
<keyword evidence="6" id="KW-0472">Membrane</keyword>
<evidence type="ECO:0000256" key="5">
    <source>
        <dbReference type="PROSITE-ProRule" id="PRU10141"/>
    </source>
</evidence>
<dbReference type="Pfam" id="PF13360">
    <property type="entry name" value="PQQ_2"/>
    <property type="match status" value="2"/>
</dbReference>
<dbReference type="Gene3D" id="2.130.10.10">
    <property type="entry name" value="YVTN repeat-like/Quinoprotein amine dehydrogenase"/>
    <property type="match status" value="1"/>
</dbReference>
<dbReference type="PROSITE" id="PS00107">
    <property type="entry name" value="PROTEIN_KINASE_ATP"/>
    <property type="match status" value="1"/>
</dbReference>
<sequence>MTAPPVPEDPDRIGRYRVLRRLGEGGMGRVYLGASPAGRAVAVKVVRPELAGDPGFRARFRAEVAAAQRVSGAFTSPVVEADPDGAVPWLATAYVNGLSLKETVERYGPMPEPLLRTLGAGLGEALIAIHAAGLLHRDLKPANILLAKDGPRVIDFGISKAADHDASRGPTRALTSEGQIIGSPGYMSPEQIRGGTLTASADVFAFGAVLAFAATGRPPFGRDALAAIIHRSLHEAPDLNGVPASLERLVAACLSRDPGERPPTELLPSLLAAEPVAPGWLPGPLGEELRQREDTLLLDIRELAKSRTRRRLLLGGAAAAGLAVIGGGTAAALAAANGGAGRRPAPPKPLWRTTIGDLSDRRFAVEVLSRTVVPHDEGPVYRWHSLDTGRQLWSSRFSVAVTGPNMIYGVPDEEDRLIAMDESHRVRWSSDVAAGDDYPELVGPDDGKLVITGRDQTVFGVDAATGSRLWAYEWPSETSLCFLYGITNHTLVAIGTPRGADSLLVGLDTATGALRWADPEGGLTFVPEGGGNLIFRNPSGVRLEALAADTGRSLWAVELPKAAAKPHDEAQLSQDFTVAGGTVYTGSPTLYALDASTGQERWTYTPASPGGQERSLLVSGKYAYILDNPRLIAFDARTGRRVWSVNTPATRTARLVAAGGMICTGVAGATGAGLYGWDAETGELVWNHPVSTSSPTRQWALATRDRTLVAAQDKTLLAFRLP</sequence>
<evidence type="ECO:0000256" key="2">
    <source>
        <dbReference type="ARBA" id="ARBA00022741"/>
    </source>
</evidence>
<dbReference type="InterPro" id="IPR008271">
    <property type="entry name" value="Ser/Thr_kinase_AS"/>
</dbReference>
<dbReference type="CDD" id="cd14014">
    <property type="entry name" value="STKc_PknB_like"/>
    <property type="match status" value="1"/>
</dbReference>
<dbReference type="Gene3D" id="2.140.10.10">
    <property type="entry name" value="Quinoprotein alcohol dehydrogenase-like superfamily"/>
    <property type="match status" value="1"/>
</dbReference>
<keyword evidence="9" id="KW-1185">Reference proteome</keyword>
<keyword evidence="2 5" id="KW-0547">Nucleotide-binding</keyword>
<dbReference type="PROSITE" id="PS50011">
    <property type="entry name" value="PROTEIN_KINASE_DOM"/>
    <property type="match status" value="1"/>
</dbReference>
<dbReference type="Gene3D" id="3.30.200.20">
    <property type="entry name" value="Phosphorylase Kinase, domain 1"/>
    <property type="match status" value="1"/>
</dbReference>
<dbReference type="InterPro" id="IPR015943">
    <property type="entry name" value="WD40/YVTN_repeat-like_dom_sf"/>
</dbReference>
<evidence type="ECO:0000256" key="6">
    <source>
        <dbReference type="SAM" id="Phobius"/>
    </source>
</evidence>
<feature type="binding site" evidence="5">
    <location>
        <position position="44"/>
    </location>
    <ligand>
        <name>ATP</name>
        <dbReference type="ChEBI" id="CHEBI:30616"/>
    </ligand>
</feature>
<dbReference type="InterPro" id="IPR000719">
    <property type="entry name" value="Prot_kinase_dom"/>
</dbReference>
<dbReference type="InterPro" id="IPR002372">
    <property type="entry name" value="PQQ_rpt_dom"/>
</dbReference>